<dbReference type="Gene3D" id="3.20.20.80">
    <property type="entry name" value="Glycosidases"/>
    <property type="match status" value="1"/>
</dbReference>
<evidence type="ECO:0000256" key="2">
    <source>
        <dbReference type="ARBA" id="ARBA00005684"/>
    </source>
</evidence>
<dbReference type="NCBIfam" id="NF011080">
    <property type="entry name" value="PRK14508.1-3"/>
    <property type="match status" value="1"/>
</dbReference>
<evidence type="ECO:0000256" key="4">
    <source>
        <dbReference type="ARBA" id="ARBA00020295"/>
    </source>
</evidence>
<keyword evidence="6 10" id="KW-0808">Transferase</keyword>
<evidence type="ECO:0000256" key="10">
    <source>
        <dbReference type="RuleBase" id="RU361207"/>
    </source>
</evidence>
<evidence type="ECO:0000256" key="8">
    <source>
        <dbReference type="ARBA" id="ARBA00031423"/>
    </source>
</evidence>
<evidence type="ECO:0000256" key="6">
    <source>
        <dbReference type="ARBA" id="ARBA00022679"/>
    </source>
</evidence>
<accession>A0A9D1GSU4</accession>
<sequence length="506" mass="57468">MVVRASGLLLGIAGLPGNYGIGKLGKEARNFVDFLKKSGQRYWQILPLSPTGYGDSPYQSCSVRAGNPYFIDFETLEQEGLLKPADYQNTQFGDNPRYIHYGMLYQTVAPTLKKAYERFKPDAGYEEFLRKNADWVQDYALYTAVKEENSGKPWYEWENSLKMARPEALAAAKERLADKIGYQLFVQYEFFKQWHELKLYANRNGVEIIGDMPIYCAYDSVEAWLNPELFEFDQNKRPLSVAGCPPDDYAKDGQLWGNPIYNWNAMRDNGYNWWINRIAFETDIYDVLRIDHFRGFAGYFSIPYGSQTAAAGKWRKGPGMSLFNSTNYWLGPKRIIAEDLGFVTDDVRTLLKEAGYPGMKVLQFAFDPNAKNAYLPCNFESKDCAVYTSTHDSSTASGWAEKLGGDTLKFCMSYMNITDKKDIPDGLLRAAWSSIADTAIAQPQDFLGLGDETRINVPGTLGLNWRWRLSREDLSFAFSDKLLSLTKTYNRIVTGPVPALQKAQGR</sequence>
<proteinExistence type="inferred from homology"/>
<dbReference type="EMBL" id="DVLL01000007">
    <property type="protein sequence ID" value="HIT58429.1"/>
    <property type="molecule type" value="Genomic_DNA"/>
</dbReference>
<dbReference type="NCBIfam" id="TIGR00217">
    <property type="entry name" value="malQ"/>
    <property type="match status" value="1"/>
</dbReference>
<dbReference type="GO" id="GO:0004134">
    <property type="term" value="F:4-alpha-glucanotransferase activity"/>
    <property type="evidence" value="ECO:0007669"/>
    <property type="project" value="UniProtKB-EC"/>
</dbReference>
<dbReference type="EC" id="2.4.1.25" evidence="3 10"/>
<keyword evidence="5 10" id="KW-0328">Glycosyltransferase</keyword>
<evidence type="ECO:0000256" key="7">
    <source>
        <dbReference type="ARBA" id="ARBA00023277"/>
    </source>
</evidence>
<evidence type="ECO:0000256" key="1">
    <source>
        <dbReference type="ARBA" id="ARBA00000439"/>
    </source>
</evidence>
<dbReference type="Pfam" id="PF02446">
    <property type="entry name" value="Glyco_hydro_77"/>
    <property type="match status" value="1"/>
</dbReference>
<gene>
    <name evidence="11" type="primary">malQ</name>
    <name evidence="11" type="ORF">IAC39_01710</name>
</gene>
<name>A0A9D1GSU4_9FIRM</name>
<dbReference type="InterPro" id="IPR017853">
    <property type="entry name" value="GH"/>
</dbReference>
<evidence type="ECO:0000313" key="12">
    <source>
        <dbReference type="Proteomes" id="UP000824136"/>
    </source>
</evidence>
<dbReference type="AlphaFoldDB" id="A0A9D1GSU4"/>
<keyword evidence="7 10" id="KW-0119">Carbohydrate metabolism</keyword>
<dbReference type="PANTHER" id="PTHR32438">
    <property type="entry name" value="4-ALPHA-GLUCANOTRANSFERASE DPE1, CHLOROPLASTIC/AMYLOPLASTIC"/>
    <property type="match status" value="1"/>
</dbReference>
<dbReference type="Proteomes" id="UP000824136">
    <property type="component" value="Unassembled WGS sequence"/>
</dbReference>
<dbReference type="PANTHER" id="PTHR32438:SF5">
    <property type="entry name" value="4-ALPHA-GLUCANOTRANSFERASE DPE1, CHLOROPLASTIC_AMYLOPLASTIC"/>
    <property type="match status" value="1"/>
</dbReference>
<evidence type="ECO:0000313" key="11">
    <source>
        <dbReference type="EMBL" id="HIT58429.1"/>
    </source>
</evidence>
<dbReference type="GO" id="GO:0005975">
    <property type="term" value="P:carbohydrate metabolic process"/>
    <property type="evidence" value="ECO:0007669"/>
    <property type="project" value="InterPro"/>
</dbReference>
<comment type="catalytic activity">
    <reaction evidence="1 10">
        <text>Transfers a segment of a (1-&gt;4)-alpha-D-glucan to a new position in an acceptor, which may be glucose or a (1-&gt;4)-alpha-D-glucan.</text>
        <dbReference type="EC" id="2.4.1.25"/>
    </reaction>
</comment>
<reference evidence="11" key="2">
    <citation type="journal article" date="2021" name="PeerJ">
        <title>Extensive microbial diversity within the chicken gut microbiome revealed by metagenomics and culture.</title>
        <authorList>
            <person name="Gilroy R."/>
            <person name="Ravi A."/>
            <person name="Getino M."/>
            <person name="Pursley I."/>
            <person name="Horton D.L."/>
            <person name="Alikhan N.F."/>
            <person name="Baker D."/>
            <person name="Gharbi K."/>
            <person name="Hall N."/>
            <person name="Watson M."/>
            <person name="Adriaenssens E.M."/>
            <person name="Foster-Nyarko E."/>
            <person name="Jarju S."/>
            <person name="Secka A."/>
            <person name="Antonio M."/>
            <person name="Oren A."/>
            <person name="Chaudhuri R.R."/>
            <person name="La Ragione R."/>
            <person name="Hildebrand F."/>
            <person name="Pallen M.J."/>
        </authorList>
    </citation>
    <scope>NUCLEOTIDE SEQUENCE</scope>
    <source>
        <strain evidence="11">CHK33-4379</strain>
    </source>
</reference>
<evidence type="ECO:0000256" key="5">
    <source>
        <dbReference type="ARBA" id="ARBA00022676"/>
    </source>
</evidence>
<comment type="similarity">
    <text evidence="2 10">Belongs to the disproportionating enzyme family.</text>
</comment>
<reference evidence="11" key="1">
    <citation type="submission" date="2020-10" db="EMBL/GenBank/DDBJ databases">
        <authorList>
            <person name="Gilroy R."/>
        </authorList>
    </citation>
    <scope>NUCLEOTIDE SEQUENCE</scope>
    <source>
        <strain evidence="11">CHK33-4379</strain>
    </source>
</reference>
<evidence type="ECO:0000256" key="3">
    <source>
        <dbReference type="ARBA" id="ARBA00012560"/>
    </source>
</evidence>
<comment type="caution">
    <text evidence="11">The sequence shown here is derived from an EMBL/GenBank/DDBJ whole genome shotgun (WGS) entry which is preliminary data.</text>
</comment>
<evidence type="ECO:0000256" key="9">
    <source>
        <dbReference type="ARBA" id="ARBA00031501"/>
    </source>
</evidence>
<protein>
    <recommendedName>
        <fullName evidence="4 10">4-alpha-glucanotransferase</fullName>
        <ecNumber evidence="3 10">2.4.1.25</ecNumber>
    </recommendedName>
    <alternativeName>
        <fullName evidence="8 10">Amylomaltase</fullName>
    </alternativeName>
    <alternativeName>
        <fullName evidence="9 10">Disproportionating enzyme</fullName>
    </alternativeName>
</protein>
<dbReference type="SUPFAM" id="SSF51445">
    <property type="entry name" value="(Trans)glycosidases"/>
    <property type="match status" value="1"/>
</dbReference>
<dbReference type="InterPro" id="IPR003385">
    <property type="entry name" value="Glyco_hydro_77"/>
</dbReference>
<organism evidence="11 12">
    <name type="scientific">Candidatus Faeciplasma pullistercoris</name>
    <dbReference type="NCBI Taxonomy" id="2840800"/>
    <lineage>
        <taxon>Bacteria</taxon>
        <taxon>Bacillati</taxon>
        <taxon>Bacillota</taxon>
        <taxon>Clostridia</taxon>
        <taxon>Eubacteriales</taxon>
        <taxon>Oscillospiraceae</taxon>
        <taxon>Oscillospiraceae incertae sedis</taxon>
        <taxon>Candidatus Faeciplasma</taxon>
    </lineage>
</organism>